<organism evidence="1 2">
    <name type="scientific">Paraflavitalea soli</name>
    <dbReference type="NCBI Taxonomy" id="2315862"/>
    <lineage>
        <taxon>Bacteria</taxon>
        <taxon>Pseudomonadati</taxon>
        <taxon>Bacteroidota</taxon>
        <taxon>Chitinophagia</taxon>
        <taxon>Chitinophagales</taxon>
        <taxon>Chitinophagaceae</taxon>
        <taxon>Paraflavitalea</taxon>
    </lineage>
</organism>
<reference evidence="1 2" key="1">
    <citation type="submission" date="2018-09" db="EMBL/GenBank/DDBJ databases">
        <title>Genome sequencing of strain 6GH32-13.</title>
        <authorList>
            <person name="Weon H.-Y."/>
            <person name="Heo J."/>
            <person name="Kwon S.-W."/>
        </authorList>
    </citation>
    <scope>NUCLEOTIDE SEQUENCE [LARGE SCALE GENOMIC DNA]</scope>
    <source>
        <strain evidence="1 2">5GH32-13</strain>
    </source>
</reference>
<dbReference type="GO" id="GO:0005975">
    <property type="term" value="P:carbohydrate metabolic process"/>
    <property type="evidence" value="ECO:0007669"/>
    <property type="project" value="InterPro"/>
</dbReference>
<dbReference type="RefSeq" id="WP_119051470.1">
    <property type="nucleotide sequence ID" value="NZ_CP032157.1"/>
</dbReference>
<dbReference type="InterPro" id="IPR008928">
    <property type="entry name" value="6-hairpin_glycosidase_sf"/>
</dbReference>
<dbReference type="KEGG" id="pseg:D3H65_17100"/>
<name>A0A3B7MQJ5_9BACT</name>
<dbReference type="EMBL" id="CP032157">
    <property type="protein sequence ID" value="AXY75589.1"/>
    <property type="molecule type" value="Genomic_DNA"/>
</dbReference>
<sequence length="1121" mass="123422">MAGNTALAQQNNYFIEAEDFQFKGGWVVEQEGGKGFSGNQILRVLSGKTKAVDALTVIPVKQAGTYAVWVRSADFPADRPGTRLFRLLVNEQPMEESGRHGKAGFYWEKVGQATLSAGETVIRLNDSRGNFGRCDAIVLSAVEGFDPNAQTLAALAAYRIKPVAQQASPVKYPVLPLANTGPGAATVAAITNDQVRLRFVEATIPGNPVKRLAAKTEIKQKGRWISMDARREDHKVFIIRSDDPQPGFGNFFPSWNGSIGLTAFTNNGKEYSILETDNTLNPFLAGVVTEAVPVSAKQVNSHTIAVNYTVGGEQVLQGIWTLNAGAKHLTVSLQYKPTKGGYYSMGVAAFQSMSADSVTNVQLPPMFQYRRLSPQPVLLPSGMMPQPVAIAETKTGAGLFSSFASGKASTFPLAWGDGWNSPMGFSIKNEVNRVQPVAFAPVLGFNDSKLTAGQTIQREFVIGAMAGGWNEVLEYVSDSLYKVKDYRSQHTASLTTAAFNMIDLVKNEVSAGWDPQLKGFYDIEANPAVVPTVVQAAPLAIVSAAVISRDEDFYITRALPTIEYTLSRSGFRWAKAVSGTPFNSDKKSLQFSPYGSQFTTNYFEGLYQLLGEANPWLMDIALPNAAIRAAKGYSVEVPAWSQELAAWRLTKEEKWLTAAKAHADQFIATQVNGNLTKPLSRLPFYNAAFYAYWWDLTDLYDVTKEDRFLQAANASAYHTLAGIRSFPQVKDSLQTIHPGNRYEGNTTLWWKGDKKYRLGFPRVQGDASEKQVPQALVSPVGLGFEQPFTYFSPDRASHPVFMSNWAPHLLRLYQYNHKKIFETYARNAVIGRFTNYPGYYATGFTDITLQPDFPYKGPDVSSIYYHHIPPHLAFTLDYMITGAIQRSNGKVQFPYGKQDGFVWFNNRVFGAGKGTVFGDATASLWMKKGLVTIDKPEVNYVTAISDDRFWVLLLNEEQATVQANITLGQDVPVTDATTASQYNGTTTKRETVSMKNRSIKVALQAKGLTALSFPLAAKPVNTKLPPVTNGMKVIDLGAPWGKCFVFRIRSPFGWDSIYGYLEAAPIEGAGVSATFNTQTITKNTYPYEWSFYKVKAGQPVKGVVQLTTADGKSREVPIEFE</sequence>
<gene>
    <name evidence="1" type="ORF">D3H65_17100</name>
</gene>
<dbReference type="Proteomes" id="UP000263900">
    <property type="component" value="Chromosome"/>
</dbReference>
<keyword evidence="2" id="KW-1185">Reference proteome</keyword>
<dbReference type="SUPFAM" id="SSF48208">
    <property type="entry name" value="Six-hairpin glycosidases"/>
    <property type="match status" value="1"/>
</dbReference>
<dbReference type="OrthoDB" id="3796513at2"/>
<dbReference type="Gene3D" id="2.60.120.260">
    <property type="entry name" value="Galactose-binding domain-like"/>
    <property type="match status" value="1"/>
</dbReference>
<protein>
    <submittedName>
        <fullName evidence="1">Uncharacterized protein</fullName>
    </submittedName>
</protein>
<dbReference type="AlphaFoldDB" id="A0A3B7MQJ5"/>
<evidence type="ECO:0000313" key="1">
    <source>
        <dbReference type="EMBL" id="AXY75589.1"/>
    </source>
</evidence>
<proteinExistence type="predicted"/>
<accession>A0A3B7MQJ5</accession>
<evidence type="ECO:0000313" key="2">
    <source>
        <dbReference type="Proteomes" id="UP000263900"/>
    </source>
</evidence>